<dbReference type="STRING" id="935700.jaqu_18100"/>
<dbReference type="EMBL" id="JYFE01000034">
    <property type="protein sequence ID" value="KIT16423.1"/>
    <property type="molecule type" value="Genomic_DNA"/>
</dbReference>
<dbReference type="GO" id="GO:0015035">
    <property type="term" value="F:protein-disulfide reductase activity"/>
    <property type="evidence" value="ECO:0007669"/>
    <property type="project" value="InterPro"/>
</dbReference>
<name>A0A0D1D944_9RHOB</name>
<accession>A0A0D1D944</accession>
<evidence type="ECO:0008006" key="3">
    <source>
        <dbReference type="Google" id="ProtNLM"/>
    </source>
</evidence>
<dbReference type="PATRIC" id="fig|935700.4.peg.1877"/>
<dbReference type="RefSeq" id="WP_043918638.1">
    <property type="nucleotide sequence ID" value="NZ_FZPF01000003.1"/>
</dbReference>
<gene>
    <name evidence="1" type="ORF">jaqu_18100</name>
</gene>
<sequence length="127" mass="14272">MSALDERAATAVLYNADCPICRIEIDHHRRLAAREGLDVTFDDLNDDDARDAWGVTEQEAARRLHVRTPGGILTGFDANLALWRALPRWRILARIAGLPGLRQAGAVIYDRIFGPVVFAMHERRKGR</sequence>
<comment type="caution">
    <text evidence="1">The sequence shown here is derived from an EMBL/GenBank/DDBJ whole genome shotgun (WGS) entry which is preliminary data.</text>
</comment>
<proteinExistence type="predicted"/>
<dbReference type="Pfam" id="PF04134">
    <property type="entry name" value="DCC1-like"/>
    <property type="match status" value="1"/>
</dbReference>
<dbReference type="Proteomes" id="UP000032232">
    <property type="component" value="Unassembled WGS sequence"/>
</dbReference>
<keyword evidence="2" id="KW-1185">Reference proteome</keyword>
<evidence type="ECO:0000313" key="2">
    <source>
        <dbReference type="Proteomes" id="UP000032232"/>
    </source>
</evidence>
<dbReference type="AlphaFoldDB" id="A0A0D1D944"/>
<organism evidence="1 2">
    <name type="scientific">Jannaschia aquimarina</name>
    <dbReference type="NCBI Taxonomy" id="935700"/>
    <lineage>
        <taxon>Bacteria</taxon>
        <taxon>Pseudomonadati</taxon>
        <taxon>Pseudomonadota</taxon>
        <taxon>Alphaproteobacteria</taxon>
        <taxon>Rhodobacterales</taxon>
        <taxon>Roseobacteraceae</taxon>
        <taxon>Jannaschia</taxon>
    </lineage>
</organism>
<protein>
    <recommendedName>
        <fullName evidence="3">Thiol-disulfide oxidoreductase DCC</fullName>
    </recommendedName>
</protein>
<evidence type="ECO:0000313" key="1">
    <source>
        <dbReference type="EMBL" id="KIT16423.1"/>
    </source>
</evidence>
<reference evidence="1 2" key="1">
    <citation type="submission" date="2015-02" db="EMBL/GenBank/DDBJ databases">
        <title>Genome Sequence of Jannaschia aquimarina DSM28248, a member of the Roseobacter clade.</title>
        <authorList>
            <person name="Voget S."/>
            <person name="Daniel R."/>
        </authorList>
    </citation>
    <scope>NUCLEOTIDE SEQUENCE [LARGE SCALE GENOMIC DNA]</scope>
    <source>
        <strain evidence="1 2">GSW-M26</strain>
    </source>
</reference>
<dbReference type="InterPro" id="IPR007263">
    <property type="entry name" value="DCC1-like"/>
</dbReference>